<dbReference type="Proteomes" id="UP000004198">
    <property type="component" value="Unassembled WGS sequence"/>
</dbReference>
<organism evidence="2 3">
    <name type="scientific">Clostridium carboxidivorans P7</name>
    <dbReference type="NCBI Taxonomy" id="536227"/>
    <lineage>
        <taxon>Bacteria</taxon>
        <taxon>Bacillati</taxon>
        <taxon>Bacillota</taxon>
        <taxon>Clostridia</taxon>
        <taxon>Eubacteriales</taxon>
        <taxon>Clostridiaceae</taxon>
        <taxon>Clostridium</taxon>
    </lineage>
</organism>
<gene>
    <name evidence="2" type="ORF">CcarbDRAFT_2578</name>
</gene>
<keyword evidence="3" id="KW-1185">Reference proteome</keyword>
<dbReference type="eggNOG" id="COG1162">
    <property type="taxonomic scope" value="Bacteria"/>
</dbReference>
<dbReference type="Pfam" id="PF16745">
    <property type="entry name" value="RsgA_N"/>
    <property type="match status" value="1"/>
</dbReference>
<evidence type="ECO:0000313" key="3">
    <source>
        <dbReference type="Proteomes" id="UP000004198"/>
    </source>
</evidence>
<dbReference type="InterPro" id="IPR012340">
    <property type="entry name" value="NA-bd_OB-fold"/>
</dbReference>
<accession>C6PUW1</accession>
<dbReference type="EMBL" id="ACVI01000040">
    <property type="protein sequence ID" value="EET86938.1"/>
    <property type="molecule type" value="Genomic_DNA"/>
</dbReference>
<comment type="caution">
    <text evidence="2">The sequence shown here is derived from an EMBL/GenBank/DDBJ whole genome shotgun (WGS) entry which is preliminary data.</text>
</comment>
<dbReference type="AlphaFoldDB" id="C6PUW1"/>
<protein>
    <submittedName>
        <fullName evidence="2">Ribosome-associated GTPase</fullName>
    </submittedName>
</protein>
<evidence type="ECO:0000313" key="2">
    <source>
        <dbReference type="EMBL" id="EET86938.1"/>
    </source>
</evidence>
<proteinExistence type="predicted"/>
<sequence>MEGTIIKGIAGFYYIKTDKNVVECKARGKFRHNELTPMVGDKVEITIKNRKRCYR</sequence>
<reference evidence="2 3" key="1">
    <citation type="submission" date="2009-06" db="EMBL/GenBank/DDBJ databases">
        <title>The draft genome of Clostridium carboxidivorans P7.</title>
        <authorList>
            <consortium name="US DOE Joint Genome Institute (JGI-PGF)"/>
            <person name="Lucas S."/>
            <person name="Copeland A."/>
            <person name="Lapidus A."/>
            <person name="Glavina del Rio T."/>
            <person name="Tice H."/>
            <person name="Bruce D."/>
            <person name="Goodwin L."/>
            <person name="Pitluck S."/>
            <person name="Larimer F."/>
            <person name="Land M.L."/>
            <person name="Hauser L."/>
            <person name="Hemme C.L."/>
        </authorList>
    </citation>
    <scope>NUCLEOTIDE SEQUENCE [LARGE SCALE GENOMIC DNA]</scope>
    <source>
        <strain evidence="2 3">P7</strain>
    </source>
</reference>
<name>C6PUW1_9CLOT</name>
<dbReference type="InterPro" id="IPR031944">
    <property type="entry name" value="RsgA_N"/>
</dbReference>
<feature type="domain" description="Ribosome biogenesis GTPase RsgA N-terminal" evidence="1">
    <location>
        <begin position="2"/>
        <end position="54"/>
    </location>
</feature>
<dbReference type="Gene3D" id="2.40.50.140">
    <property type="entry name" value="Nucleic acid-binding proteins"/>
    <property type="match status" value="1"/>
</dbReference>
<evidence type="ECO:0000259" key="1">
    <source>
        <dbReference type="Pfam" id="PF16745"/>
    </source>
</evidence>
<dbReference type="SUPFAM" id="SSF50249">
    <property type="entry name" value="Nucleic acid-binding proteins"/>
    <property type="match status" value="1"/>
</dbReference>